<organism evidence="2 3">
    <name type="scientific">Amblyomma americanum</name>
    <name type="common">Lone star tick</name>
    <dbReference type="NCBI Taxonomy" id="6943"/>
    <lineage>
        <taxon>Eukaryota</taxon>
        <taxon>Metazoa</taxon>
        <taxon>Ecdysozoa</taxon>
        <taxon>Arthropoda</taxon>
        <taxon>Chelicerata</taxon>
        <taxon>Arachnida</taxon>
        <taxon>Acari</taxon>
        <taxon>Parasitiformes</taxon>
        <taxon>Ixodida</taxon>
        <taxon>Ixodoidea</taxon>
        <taxon>Ixodidae</taxon>
        <taxon>Amblyomminae</taxon>
        <taxon>Amblyomma</taxon>
    </lineage>
</organism>
<reference evidence="2 3" key="1">
    <citation type="journal article" date="2023" name="Arcadia Sci">
        <title>De novo assembly of a long-read Amblyomma americanum tick genome.</title>
        <authorList>
            <person name="Chou S."/>
            <person name="Poskanzer K.E."/>
            <person name="Rollins M."/>
            <person name="Thuy-Boun P.S."/>
        </authorList>
    </citation>
    <scope>NUCLEOTIDE SEQUENCE [LARGE SCALE GENOMIC DNA]</scope>
    <source>
        <strain evidence="2">F_SG_1</strain>
        <tissue evidence="2">Salivary glands</tissue>
    </source>
</reference>
<dbReference type="EMBL" id="JARKHS020018128">
    <property type="protein sequence ID" value="KAK8772549.1"/>
    <property type="molecule type" value="Genomic_DNA"/>
</dbReference>
<sequence>MEEFFCRVAAISKASWSDDATFYFLALVQQFPTLWDSSRDDFLMCPKKEHLWHSICKQMSSEHPAHGPYSVGTEKCVR</sequence>
<name>A0AAQ4ECP8_AMBAM</name>
<accession>A0AAQ4ECP8</accession>
<dbReference type="AlphaFoldDB" id="A0AAQ4ECP8"/>
<evidence type="ECO:0000313" key="3">
    <source>
        <dbReference type="Proteomes" id="UP001321473"/>
    </source>
</evidence>
<gene>
    <name evidence="2" type="ORF">V5799_024207</name>
</gene>
<evidence type="ECO:0000313" key="2">
    <source>
        <dbReference type="EMBL" id="KAK8772549.1"/>
    </source>
</evidence>
<keyword evidence="3" id="KW-1185">Reference proteome</keyword>
<feature type="domain" description="MADF" evidence="1">
    <location>
        <begin position="24"/>
        <end position="64"/>
    </location>
</feature>
<protein>
    <recommendedName>
        <fullName evidence="1">MADF domain-containing protein</fullName>
    </recommendedName>
</protein>
<dbReference type="Pfam" id="PF10545">
    <property type="entry name" value="MADF_DNA_bdg"/>
    <property type="match status" value="1"/>
</dbReference>
<proteinExistence type="predicted"/>
<evidence type="ECO:0000259" key="1">
    <source>
        <dbReference type="Pfam" id="PF10545"/>
    </source>
</evidence>
<comment type="caution">
    <text evidence="2">The sequence shown here is derived from an EMBL/GenBank/DDBJ whole genome shotgun (WGS) entry which is preliminary data.</text>
</comment>
<dbReference type="InterPro" id="IPR006578">
    <property type="entry name" value="MADF-dom"/>
</dbReference>
<dbReference type="Proteomes" id="UP001321473">
    <property type="component" value="Unassembled WGS sequence"/>
</dbReference>